<evidence type="ECO:0000313" key="2">
    <source>
        <dbReference type="EMBL" id="PZX16302.1"/>
    </source>
</evidence>
<evidence type="ECO:0000313" key="3">
    <source>
        <dbReference type="Proteomes" id="UP000248916"/>
    </source>
</evidence>
<feature type="region of interest" description="Disordered" evidence="1">
    <location>
        <begin position="1"/>
        <end position="22"/>
    </location>
</feature>
<protein>
    <recommendedName>
        <fullName evidence="4">Lipoprotein</fullName>
    </recommendedName>
</protein>
<reference evidence="2 3" key="1">
    <citation type="submission" date="2018-06" db="EMBL/GenBank/DDBJ databases">
        <title>Genomic Encyclopedia of Archaeal and Bacterial Type Strains, Phase II (KMG-II): from individual species to whole genera.</title>
        <authorList>
            <person name="Goeker M."/>
        </authorList>
    </citation>
    <scope>NUCLEOTIDE SEQUENCE [LARGE SCALE GENOMIC DNA]</scope>
    <source>
        <strain evidence="2 3">DSM 22009</strain>
    </source>
</reference>
<name>A0A2W7NYM7_9RHOB</name>
<evidence type="ECO:0000256" key="1">
    <source>
        <dbReference type="SAM" id="MobiDB-lite"/>
    </source>
</evidence>
<sequence>MMRRAARIAIRKPAENETKEPTMSNSIKIIAGLALVSFAAACGGPREEPVTYTQPAPMVQPEPTYSKY</sequence>
<keyword evidence="3" id="KW-1185">Reference proteome</keyword>
<evidence type="ECO:0008006" key="4">
    <source>
        <dbReference type="Google" id="ProtNLM"/>
    </source>
</evidence>
<feature type="region of interest" description="Disordered" evidence="1">
    <location>
        <begin position="46"/>
        <end position="68"/>
    </location>
</feature>
<proteinExistence type="predicted"/>
<dbReference type="EMBL" id="QKZL01000007">
    <property type="protein sequence ID" value="PZX16302.1"/>
    <property type="molecule type" value="Genomic_DNA"/>
</dbReference>
<feature type="compositionally biased region" description="Basic residues" evidence="1">
    <location>
        <begin position="1"/>
        <end position="10"/>
    </location>
</feature>
<accession>A0A2W7NYM7</accession>
<gene>
    <name evidence="2" type="ORF">LX81_02154</name>
</gene>
<comment type="caution">
    <text evidence="2">The sequence shown here is derived from an EMBL/GenBank/DDBJ whole genome shotgun (WGS) entry which is preliminary data.</text>
</comment>
<dbReference type="Proteomes" id="UP000248916">
    <property type="component" value="Unassembled WGS sequence"/>
</dbReference>
<organism evidence="2 3">
    <name type="scientific">Palleronia aestuarii</name>
    <dbReference type="NCBI Taxonomy" id="568105"/>
    <lineage>
        <taxon>Bacteria</taxon>
        <taxon>Pseudomonadati</taxon>
        <taxon>Pseudomonadota</taxon>
        <taxon>Alphaproteobacteria</taxon>
        <taxon>Rhodobacterales</taxon>
        <taxon>Roseobacteraceae</taxon>
        <taxon>Palleronia</taxon>
    </lineage>
</organism>
<dbReference type="AlphaFoldDB" id="A0A2W7NYM7"/>